<evidence type="ECO:0000313" key="7">
    <source>
        <dbReference type="Proteomes" id="UP000037505"/>
    </source>
</evidence>
<feature type="transmembrane region" description="Helical" evidence="5">
    <location>
        <begin position="205"/>
        <end position="225"/>
    </location>
</feature>
<dbReference type="PANTHER" id="PTHR31465:SF11">
    <property type="entry name" value="DOMAIN PROTEIN, PUTATIVE (AFU_ORTHOLOGUE AFUA_3G10770)-RELATED"/>
    <property type="match status" value="1"/>
</dbReference>
<dbReference type="GO" id="GO:0000324">
    <property type="term" value="C:fungal-type vacuole"/>
    <property type="evidence" value="ECO:0007669"/>
    <property type="project" value="TreeGrafter"/>
</dbReference>
<feature type="transmembrane region" description="Helical" evidence="5">
    <location>
        <begin position="29"/>
        <end position="48"/>
    </location>
</feature>
<comment type="subcellular location">
    <subcellularLocation>
        <location evidence="1">Membrane</location>
        <topology evidence="1">Multi-pass membrane protein</topology>
    </subcellularLocation>
</comment>
<comment type="caution">
    <text evidence="6">The sequence shown here is derived from an EMBL/GenBank/DDBJ whole genome shotgun (WGS) entry which is preliminary data.</text>
</comment>
<dbReference type="GeneID" id="26810391"/>
<dbReference type="InterPro" id="IPR007568">
    <property type="entry name" value="RTA1"/>
</dbReference>
<feature type="transmembrane region" description="Helical" evidence="5">
    <location>
        <begin position="55"/>
        <end position="74"/>
    </location>
</feature>
<evidence type="ECO:0000256" key="5">
    <source>
        <dbReference type="SAM" id="Phobius"/>
    </source>
</evidence>
<evidence type="ECO:0000313" key="6">
    <source>
        <dbReference type="EMBL" id="KNG84170.1"/>
    </source>
</evidence>
<dbReference type="EMBL" id="JNOM01000223">
    <property type="protein sequence ID" value="KNG84170.1"/>
    <property type="molecule type" value="Genomic_DNA"/>
</dbReference>
<dbReference type="GO" id="GO:0005886">
    <property type="term" value="C:plasma membrane"/>
    <property type="evidence" value="ECO:0007669"/>
    <property type="project" value="TreeGrafter"/>
</dbReference>
<keyword evidence="4 5" id="KW-0472">Membrane</keyword>
<keyword evidence="7" id="KW-1185">Reference proteome</keyword>
<name>A0A0L1IXN1_ASPN3</name>
<dbReference type="STRING" id="1509407.A0A0L1IXN1"/>
<feature type="transmembrane region" description="Helical" evidence="5">
    <location>
        <begin position="167"/>
        <end position="193"/>
    </location>
</feature>
<evidence type="ECO:0000256" key="4">
    <source>
        <dbReference type="ARBA" id="ARBA00023136"/>
    </source>
</evidence>
<evidence type="ECO:0000256" key="3">
    <source>
        <dbReference type="ARBA" id="ARBA00022989"/>
    </source>
</evidence>
<organism evidence="6 7">
    <name type="scientific">Aspergillus nomiae NRRL (strain ATCC 15546 / NRRL 13137 / CBS 260.88 / M93)</name>
    <dbReference type="NCBI Taxonomy" id="1509407"/>
    <lineage>
        <taxon>Eukaryota</taxon>
        <taxon>Fungi</taxon>
        <taxon>Dikarya</taxon>
        <taxon>Ascomycota</taxon>
        <taxon>Pezizomycotina</taxon>
        <taxon>Eurotiomycetes</taxon>
        <taxon>Eurotiomycetidae</taxon>
        <taxon>Eurotiales</taxon>
        <taxon>Aspergillaceae</taxon>
        <taxon>Aspergillus</taxon>
        <taxon>Aspergillus subgen. Circumdati</taxon>
    </lineage>
</organism>
<evidence type="ECO:0000256" key="2">
    <source>
        <dbReference type="ARBA" id="ARBA00022692"/>
    </source>
</evidence>
<reference evidence="6 7" key="1">
    <citation type="submission" date="2014-06" db="EMBL/GenBank/DDBJ databases">
        <title>The Genome of the Aflatoxigenic Filamentous Fungus Aspergillus nomius.</title>
        <authorList>
            <person name="Moore M.G."/>
            <person name="Shannon B.M."/>
            <person name="Brian M.M."/>
        </authorList>
    </citation>
    <scope>NUCLEOTIDE SEQUENCE [LARGE SCALE GENOMIC DNA]</scope>
    <source>
        <strain evidence="6 7">NRRL 13137</strain>
    </source>
</reference>
<proteinExistence type="predicted"/>
<protein>
    <submittedName>
        <fullName evidence="6">RTA1 domain protein</fullName>
    </submittedName>
</protein>
<dbReference type="OrthoDB" id="1844152at2759"/>
<dbReference type="RefSeq" id="XP_015405093.1">
    <property type="nucleotide sequence ID" value="XM_015553843.1"/>
</dbReference>
<dbReference type="PANTHER" id="PTHR31465">
    <property type="entry name" value="PROTEIN RTA1-RELATED"/>
    <property type="match status" value="1"/>
</dbReference>
<dbReference type="Proteomes" id="UP000037505">
    <property type="component" value="Unassembled WGS sequence"/>
</dbReference>
<dbReference type="Pfam" id="PF04479">
    <property type="entry name" value="RTA1"/>
    <property type="match status" value="1"/>
</dbReference>
<feature type="transmembrane region" description="Helical" evidence="5">
    <location>
        <begin position="129"/>
        <end position="155"/>
    </location>
</feature>
<feature type="transmembrane region" description="Helical" evidence="5">
    <location>
        <begin position="94"/>
        <end position="117"/>
    </location>
</feature>
<dbReference type="AlphaFoldDB" id="A0A0L1IXN1"/>
<accession>A0A0L1IXN1</accession>
<keyword evidence="3 5" id="KW-1133">Transmembrane helix</keyword>
<gene>
    <name evidence="6" type="ORF">ANOM_008587</name>
</gene>
<keyword evidence="2 5" id="KW-0812">Transmembrane</keyword>
<evidence type="ECO:0000256" key="1">
    <source>
        <dbReference type="ARBA" id="ARBA00004141"/>
    </source>
</evidence>
<feature type="transmembrane region" description="Helical" evidence="5">
    <location>
        <begin position="245"/>
        <end position="271"/>
    </location>
</feature>
<sequence length="289" mass="31988">MPNSWHGQPLACHPVIDGVPNLYGYQPSLAAAVFFSILFSILMILHIVQCVRRQTWWCMAFVIGCLVEVLGWSARIWSAKCPYSKSAFLMQLSTLIIAPTFFSAGIYLLLGYIIRLFGQKSSYFRSGCYFWFFSACDLVSLAVQAVGGGLASAALSAHRDMADGTHIMIAGIAFQLASTLAFAVCMIDCVFRAVYPQQGTIPRGVLFLFAGMVLSVLCICVRSIYRLAELSQGWTGYLITHEKYFIILDAVMMAIAVGVFIIFHPSVMVSASNLRVERRYRELAPIVVT</sequence>